<dbReference type="EMBL" id="JACJVJ010000002">
    <property type="protein sequence ID" value="MBC2778222.1"/>
    <property type="molecule type" value="Genomic_DNA"/>
</dbReference>
<reference evidence="2 3" key="1">
    <citation type="submission" date="2020-08" db="EMBL/GenBank/DDBJ databases">
        <title>Draft genome sequence of Parasphingopyxis sp. GrpM-11.</title>
        <authorList>
            <person name="Oh J."/>
            <person name="Roh D.-H."/>
        </authorList>
    </citation>
    <scope>NUCLEOTIDE SEQUENCE [LARGE SCALE GENOMIC DNA]</scope>
    <source>
        <strain evidence="2 3">GrpM-11</strain>
    </source>
</reference>
<dbReference type="RefSeq" id="WP_185801494.1">
    <property type="nucleotide sequence ID" value="NZ_JACJVJ010000002.1"/>
</dbReference>
<gene>
    <name evidence="2" type="ORF">H6P80_11400</name>
</gene>
<keyword evidence="1" id="KW-0732">Signal</keyword>
<proteinExistence type="predicted"/>
<protein>
    <recommendedName>
        <fullName evidence="4">Deacetylase PdaC domain-containing protein</fullName>
    </recommendedName>
</protein>
<evidence type="ECO:0008006" key="4">
    <source>
        <dbReference type="Google" id="ProtNLM"/>
    </source>
</evidence>
<evidence type="ECO:0000313" key="2">
    <source>
        <dbReference type="EMBL" id="MBC2778222.1"/>
    </source>
</evidence>
<evidence type="ECO:0000313" key="3">
    <source>
        <dbReference type="Proteomes" id="UP000564378"/>
    </source>
</evidence>
<feature type="signal peptide" evidence="1">
    <location>
        <begin position="1"/>
        <end position="25"/>
    </location>
</feature>
<keyword evidence="3" id="KW-1185">Reference proteome</keyword>
<dbReference type="Proteomes" id="UP000564378">
    <property type="component" value="Unassembled WGS sequence"/>
</dbReference>
<dbReference type="AlphaFoldDB" id="A0A842HZ58"/>
<organism evidence="2 3">
    <name type="scientific">Parasphingopyxis marina</name>
    <dbReference type="NCBI Taxonomy" id="2761622"/>
    <lineage>
        <taxon>Bacteria</taxon>
        <taxon>Pseudomonadati</taxon>
        <taxon>Pseudomonadota</taxon>
        <taxon>Alphaproteobacteria</taxon>
        <taxon>Sphingomonadales</taxon>
        <taxon>Sphingomonadaceae</taxon>
        <taxon>Parasphingopyxis</taxon>
    </lineage>
</organism>
<name>A0A842HZ58_9SPHN</name>
<comment type="caution">
    <text evidence="2">The sequence shown here is derived from an EMBL/GenBank/DDBJ whole genome shotgun (WGS) entry which is preliminary data.</text>
</comment>
<feature type="chain" id="PRO_5032729233" description="Deacetylase PdaC domain-containing protein" evidence="1">
    <location>
        <begin position="26"/>
        <end position="248"/>
    </location>
</feature>
<accession>A0A842HZ58</accession>
<sequence>MAVFDPYKLLAAAIALGALAAPAPAQPDDSHNRAESEPSFEYHLPGAAMALPGLAEQLGAEREQARMAFEERQAEQAQTAIDFPDYPAPPLIYSQDWGIAGLAGRLMSLASHIYRYDGGAHGNSEFAARLWDVEADRGTDFPNLFTDRYAAYAIVDRAYCPQLQAMQAERGIAVDEDEFWGRCPLLHEQTIFPVGEEGGAFTHIAIRIAPYVAGPYVAGEFEIDVPVTQPLIDLLAPRYRDAFALPEG</sequence>
<evidence type="ECO:0000256" key="1">
    <source>
        <dbReference type="SAM" id="SignalP"/>
    </source>
</evidence>